<feature type="domain" description="F-box" evidence="1">
    <location>
        <begin position="101"/>
        <end position="143"/>
    </location>
</feature>
<dbReference type="InterPro" id="IPR001810">
    <property type="entry name" value="F-box_dom"/>
</dbReference>
<sequence>MSAGKGKECIEVYETSSRITRRIGGQLCASEKSNFGLPFMLRTRYRHYKLFSTAEWANVETGRLISDILAEVRTQRWAFDSSQTTTQYFIFCGMKATSTLQGLPNELLIDIFKQSDNPQIRLVCRGFHDIINSTSSFWSFIYIGPEQYTPQAPTFLKRRLERSASRPLDVFIRNTEPSIALAAELWNILSIHRRRIHTFDIGTDTWILSGQIMHAILLSLEPSPLPSLTKLDIRYDEEQDPPDRRAPMEPHVLLRPIATLFPTLTTLVLPLMLPCIPFPDSPILSLKTLVLDGSVSYCCDYLWIVHIANLLVKTPNLEVFWCKEHRVYTHEALSELNSHPPDMWGSPRVYFPVVLPKLTKMALGLPGLGYDLLHVIEAPALQDLHMDGIRADDWFAEQVAWLSWFPARMRTALQITVSRSPGLRRLSLVGVYLSRETWEWLLGCDPATHDLPFPLLESIAVHQMRAVKDEVANTFDDELIELYARQGRLLLRRLVYLASEPPLGGLALRRLAMSVSERKIPGQNFNLVLDKSSVIDANVGFASSFESRIKLVCHEESPRSLKEWWNLGKDIEPTEEDSY</sequence>
<proteinExistence type="predicted"/>
<gene>
    <name evidence="2" type="ORF">BDN70DRAFT_890391</name>
</gene>
<evidence type="ECO:0000313" key="3">
    <source>
        <dbReference type="Proteomes" id="UP000807469"/>
    </source>
</evidence>
<dbReference type="Proteomes" id="UP000807469">
    <property type="component" value="Unassembled WGS sequence"/>
</dbReference>
<protein>
    <recommendedName>
        <fullName evidence="1">F-box domain-containing protein</fullName>
    </recommendedName>
</protein>
<organism evidence="2 3">
    <name type="scientific">Pholiota conissans</name>
    <dbReference type="NCBI Taxonomy" id="109636"/>
    <lineage>
        <taxon>Eukaryota</taxon>
        <taxon>Fungi</taxon>
        <taxon>Dikarya</taxon>
        <taxon>Basidiomycota</taxon>
        <taxon>Agaricomycotina</taxon>
        <taxon>Agaricomycetes</taxon>
        <taxon>Agaricomycetidae</taxon>
        <taxon>Agaricales</taxon>
        <taxon>Agaricineae</taxon>
        <taxon>Strophariaceae</taxon>
        <taxon>Pholiota</taxon>
    </lineage>
</organism>
<evidence type="ECO:0000313" key="2">
    <source>
        <dbReference type="EMBL" id="KAF9485240.1"/>
    </source>
</evidence>
<dbReference type="AlphaFoldDB" id="A0A9P5ZE01"/>
<reference evidence="2" key="1">
    <citation type="submission" date="2020-11" db="EMBL/GenBank/DDBJ databases">
        <authorList>
            <consortium name="DOE Joint Genome Institute"/>
            <person name="Ahrendt S."/>
            <person name="Riley R."/>
            <person name="Andreopoulos W."/>
            <person name="Labutti K."/>
            <person name="Pangilinan J."/>
            <person name="Ruiz-Duenas F.J."/>
            <person name="Barrasa J.M."/>
            <person name="Sanchez-Garcia M."/>
            <person name="Camarero S."/>
            <person name="Miyauchi S."/>
            <person name="Serrano A."/>
            <person name="Linde D."/>
            <person name="Babiker R."/>
            <person name="Drula E."/>
            <person name="Ayuso-Fernandez I."/>
            <person name="Pacheco R."/>
            <person name="Padilla G."/>
            <person name="Ferreira P."/>
            <person name="Barriuso J."/>
            <person name="Kellner H."/>
            <person name="Castanera R."/>
            <person name="Alfaro M."/>
            <person name="Ramirez L."/>
            <person name="Pisabarro A.G."/>
            <person name="Kuo A."/>
            <person name="Tritt A."/>
            <person name="Lipzen A."/>
            <person name="He G."/>
            <person name="Yan M."/>
            <person name="Ng V."/>
            <person name="Cullen D."/>
            <person name="Martin F."/>
            <person name="Rosso M.-N."/>
            <person name="Henrissat B."/>
            <person name="Hibbett D."/>
            <person name="Martinez A.T."/>
            <person name="Grigoriev I.V."/>
        </authorList>
    </citation>
    <scope>NUCLEOTIDE SEQUENCE</scope>
    <source>
        <strain evidence="2">CIRM-BRFM 674</strain>
    </source>
</reference>
<dbReference type="Pfam" id="PF12937">
    <property type="entry name" value="F-box-like"/>
    <property type="match status" value="1"/>
</dbReference>
<name>A0A9P5ZE01_9AGAR</name>
<evidence type="ECO:0000259" key="1">
    <source>
        <dbReference type="Pfam" id="PF12937"/>
    </source>
</evidence>
<comment type="caution">
    <text evidence="2">The sequence shown here is derived from an EMBL/GenBank/DDBJ whole genome shotgun (WGS) entry which is preliminary data.</text>
</comment>
<dbReference type="OrthoDB" id="3039061at2759"/>
<accession>A0A9P5ZE01</accession>
<keyword evidence="3" id="KW-1185">Reference proteome</keyword>
<dbReference type="EMBL" id="MU155137">
    <property type="protein sequence ID" value="KAF9485240.1"/>
    <property type="molecule type" value="Genomic_DNA"/>
</dbReference>